<feature type="transmembrane region" description="Helical" evidence="1">
    <location>
        <begin position="233"/>
        <end position="252"/>
    </location>
</feature>
<protein>
    <submittedName>
        <fullName evidence="2">Uncharacterized protein</fullName>
    </submittedName>
</protein>
<evidence type="ECO:0000313" key="2">
    <source>
        <dbReference type="EMBL" id="STY91159.1"/>
    </source>
</evidence>
<feature type="transmembrane region" description="Helical" evidence="1">
    <location>
        <begin position="264"/>
        <end position="286"/>
    </location>
</feature>
<evidence type="ECO:0000313" key="3">
    <source>
        <dbReference type="Proteomes" id="UP000254133"/>
    </source>
</evidence>
<sequence>MRAKHYPIRPKQAQGYLMVLSMPILYIVPTFVLTFFLKDNALSYWQNFIIATSIGLVFYFLVRAYFKPKMYGIALIIDDKGIRTNSNFLNKLPNSTPILLKDIDRIDYAENLIQELQGKLLSKGDPYLKDFNKTLIIHASKKERFGKISQKFMISHHMWEIDNFDELLTVFAKYGHTPTAIDNQTYIKDNMPQLQELGKRSGYLAYSSFFLFIIMGVLFYFDKFITLDFGNMSSIFMGVAVLVGIMGLYYVYNENKEWQGAVSLVLFVPITTAFIFSVMLFLSPFIGQLHPVEFKLQGGKWQTNFNQKPLEIECQENQTNINSDGKVNIIDTLGMIRISFDEINKVCHGGKFTKGD</sequence>
<proteinExistence type="predicted"/>
<accession>A0A378PSN1</accession>
<gene>
    <name evidence="2" type="ORF">NCTC9426_01195</name>
</gene>
<feature type="transmembrane region" description="Helical" evidence="1">
    <location>
        <begin position="43"/>
        <end position="62"/>
    </location>
</feature>
<feature type="transmembrane region" description="Helical" evidence="1">
    <location>
        <begin position="16"/>
        <end position="37"/>
    </location>
</feature>
<evidence type="ECO:0000256" key="1">
    <source>
        <dbReference type="SAM" id="Phobius"/>
    </source>
</evidence>
<dbReference type="EMBL" id="UGPZ01000002">
    <property type="protein sequence ID" value="STY91159.1"/>
    <property type="molecule type" value="Genomic_DNA"/>
</dbReference>
<name>A0A378PSN1_MORBO</name>
<dbReference type="RefSeq" id="WP_115369127.1">
    <property type="nucleotide sequence ID" value="NZ_CP087817.1"/>
</dbReference>
<keyword evidence="1" id="KW-0472">Membrane</keyword>
<dbReference type="AlphaFoldDB" id="A0A378PSN1"/>
<dbReference type="Proteomes" id="UP000254133">
    <property type="component" value="Unassembled WGS sequence"/>
</dbReference>
<organism evidence="2 3">
    <name type="scientific">Moraxella bovis</name>
    <dbReference type="NCBI Taxonomy" id="476"/>
    <lineage>
        <taxon>Bacteria</taxon>
        <taxon>Pseudomonadati</taxon>
        <taxon>Pseudomonadota</taxon>
        <taxon>Gammaproteobacteria</taxon>
        <taxon>Moraxellales</taxon>
        <taxon>Moraxellaceae</taxon>
        <taxon>Moraxella</taxon>
    </lineage>
</organism>
<feature type="transmembrane region" description="Helical" evidence="1">
    <location>
        <begin position="203"/>
        <end position="221"/>
    </location>
</feature>
<keyword evidence="1" id="KW-0812">Transmembrane</keyword>
<reference evidence="2 3" key="1">
    <citation type="submission" date="2018-06" db="EMBL/GenBank/DDBJ databases">
        <authorList>
            <consortium name="Pathogen Informatics"/>
            <person name="Doyle S."/>
        </authorList>
    </citation>
    <scope>NUCLEOTIDE SEQUENCE [LARGE SCALE GENOMIC DNA]</scope>
    <source>
        <strain evidence="2 3">NCTC9426</strain>
    </source>
</reference>
<keyword evidence="1" id="KW-1133">Transmembrane helix</keyword>